<dbReference type="PANTHER" id="PTHR22946:SF0">
    <property type="entry name" value="DIENELACTONE HYDROLASE DOMAIN-CONTAINING PROTEIN"/>
    <property type="match status" value="1"/>
</dbReference>
<keyword evidence="3" id="KW-1185">Reference proteome</keyword>
<evidence type="ECO:0000313" key="2">
    <source>
        <dbReference type="EMBL" id="PAV79566.1"/>
    </source>
</evidence>
<sequence length="242" mass="26862">MQVAKSKLIYKDKEGAEMHGWLFVPEGSGKLPGVLVHHAFQGVTDYEIGRAEQIAKLGYVTLAADVYGEGKVGATKEESFAILAKLRELRTTTLKWRLEAAVENIKKQDRVDPNKIAAIGYCFGGMCSIDIARYNIPGVQCVASFHGTLQPLPDTPLDHTEAAIMVHHGDEDDHINPQVQPFMEEMRTRKADFCFTSHGNAKHCFTEPHAAVFNNPNAAYNKEADVRSFASMVALFEEKLKQ</sequence>
<dbReference type="Proteomes" id="UP000218231">
    <property type="component" value="Unassembled WGS sequence"/>
</dbReference>
<dbReference type="InterPro" id="IPR050261">
    <property type="entry name" value="FrsA_esterase"/>
</dbReference>
<dbReference type="SUPFAM" id="SSF53474">
    <property type="entry name" value="alpha/beta-Hydrolases"/>
    <property type="match status" value="1"/>
</dbReference>
<gene>
    <name evidence="2" type="ORF">WR25_11581</name>
</gene>
<name>A0A2A2KZX5_9BILA</name>
<organism evidence="2 3">
    <name type="scientific">Diploscapter pachys</name>
    <dbReference type="NCBI Taxonomy" id="2018661"/>
    <lineage>
        <taxon>Eukaryota</taxon>
        <taxon>Metazoa</taxon>
        <taxon>Ecdysozoa</taxon>
        <taxon>Nematoda</taxon>
        <taxon>Chromadorea</taxon>
        <taxon>Rhabditida</taxon>
        <taxon>Rhabditina</taxon>
        <taxon>Rhabditomorpha</taxon>
        <taxon>Rhabditoidea</taxon>
        <taxon>Rhabditidae</taxon>
        <taxon>Diploscapter</taxon>
    </lineage>
</organism>
<dbReference type="AlphaFoldDB" id="A0A2A2KZX5"/>
<dbReference type="STRING" id="2018661.A0A2A2KZX5"/>
<evidence type="ECO:0000313" key="3">
    <source>
        <dbReference type="Proteomes" id="UP000218231"/>
    </source>
</evidence>
<dbReference type="InterPro" id="IPR029058">
    <property type="entry name" value="AB_hydrolase_fold"/>
</dbReference>
<dbReference type="EMBL" id="LIAE01007400">
    <property type="protein sequence ID" value="PAV79566.1"/>
    <property type="molecule type" value="Genomic_DNA"/>
</dbReference>
<dbReference type="Pfam" id="PF01738">
    <property type="entry name" value="DLH"/>
    <property type="match status" value="1"/>
</dbReference>
<accession>A0A2A2KZX5</accession>
<dbReference type="GO" id="GO:0016787">
    <property type="term" value="F:hydrolase activity"/>
    <property type="evidence" value="ECO:0007669"/>
    <property type="project" value="InterPro"/>
</dbReference>
<reference evidence="2 3" key="1">
    <citation type="journal article" date="2017" name="Curr. Biol.">
        <title>Genome architecture and evolution of a unichromosomal asexual nematode.</title>
        <authorList>
            <person name="Fradin H."/>
            <person name="Zegar C."/>
            <person name="Gutwein M."/>
            <person name="Lucas J."/>
            <person name="Kovtun M."/>
            <person name="Corcoran D."/>
            <person name="Baugh L.R."/>
            <person name="Kiontke K."/>
            <person name="Gunsalus K."/>
            <person name="Fitch D.H."/>
            <person name="Piano F."/>
        </authorList>
    </citation>
    <scope>NUCLEOTIDE SEQUENCE [LARGE SCALE GENOMIC DNA]</scope>
    <source>
        <strain evidence="2">PF1309</strain>
    </source>
</reference>
<dbReference type="PANTHER" id="PTHR22946">
    <property type="entry name" value="DIENELACTONE HYDROLASE DOMAIN-CONTAINING PROTEIN-RELATED"/>
    <property type="match status" value="1"/>
</dbReference>
<dbReference type="Gene3D" id="3.40.50.1820">
    <property type="entry name" value="alpha/beta hydrolase"/>
    <property type="match status" value="1"/>
</dbReference>
<dbReference type="InterPro" id="IPR002925">
    <property type="entry name" value="Dienelactn_hydro"/>
</dbReference>
<comment type="caution">
    <text evidence="2">The sequence shown here is derived from an EMBL/GenBank/DDBJ whole genome shotgun (WGS) entry which is preliminary data.</text>
</comment>
<protein>
    <recommendedName>
        <fullName evidence="1">Dienelactone hydrolase domain-containing protein</fullName>
    </recommendedName>
</protein>
<feature type="domain" description="Dienelactone hydrolase" evidence="1">
    <location>
        <begin position="19"/>
        <end position="238"/>
    </location>
</feature>
<dbReference type="OrthoDB" id="17560at2759"/>
<proteinExistence type="predicted"/>
<evidence type="ECO:0000259" key="1">
    <source>
        <dbReference type="Pfam" id="PF01738"/>
    </source>
</evidence>